<dbReference type="InterPro" id="IPR023032">
    <property type="entry name" value="tRNA_MAMT_biosynth_bifunc_MnmC"/>
</dbReference>
<feature type="domain" description="MnmC-like methyltransferase" evidence="12">
    <location>
        <begin position="118"/>
        <end position="250"/>
    </location>
</feature>
<comment type="similarity">
    <text evidence="10">In the N-terminal section; belongs to the methyltransferase superfamily. tRNA (mnm(5)s(2)U34)-methyltransferase family.</text>
</comment>
<dbReference type="AlphaFoldDB" id="A0A0W0YGA7"/>
<dbReference type="Gene3D" id="3.30.9.10">
    <property type="entry name" value="D-Amino Acid Oxidase, subunit A, domain 2"/>
    <property type="match status" value="1"/>
</dbReference>
<dbReference type="NCBIfam" id="TIGR03197">
    <property type="entry name" value="MnmC_Cterm"/>
    <property type="match status" value="1"/>
</dbReference>
<dbReference type="NCBIfam" id="NF033855">
    <property type="entry name" value="tRNA_MNMC2"/>
    <property type="match status" value="1"/>
</dbReference>
<keyword evidence="9 10" id="KW-0511">Multifunctional enzyme</keyword>
<dbReference type="PANTHER" id="PTHR13847">
    <property type="entry name" value="SARCOSINE DEHYDROGENASE-RELATED"/>
    <property type="match status" value="1"/>
</dbReference>
<name>A0A0W0YGA7_9GAMM</name>
<feature type="region of interest" description="tRNA (mnm(5)s(2)U34)-methyltransferase" evidence="10">
    <location>
        <begin position="1"/>
        <end position="253"/>
    </location>
</feature>
<evidence type="ECO:0000256" key="2">
    <source>
        <dbReference type="ARBA" id="ARBA00022603"/>
    </source>
</evidence>
<keyword evidence="3 10" id="KW-0285">Flavoprotein</keyword>
<dbReference type="RefSeq" id="WP_058515316.1">
    <property type="nucleotide sequence ID" value="NZ_CAAAIH010000005.1"/>
</dbReference>
<evidence type="ECO:0000256" key="8">
    <source>
        <dbReference type="ARBA" id="ARBA00023002"/>
    </source>
</evidence>
<dbReference type="STRING" id="45074.Lsan_3394"/>
<gene>
    <name evidence="10" type="primary">mnmC</name>
    <name evidence="13" type="ORF">Lsan_3394</name>
</gene>
<organism evidence="13 14">
    <name type="scientific">Legionella santicrucis</name>
    <dbReference type="NCBI Taxonomy" id="45074"/>
    <lineage>
        <taxon>Bacteria</taxon>
        <taxon>Pseudomonadati</taxon>
        <taxon>Pseudomonadota</taxon>
        <taxon>Gammaproteobacteria</taxon>
        <taxon>Legionellales</taxon>
        <taxon>Legionellaceae</taxon>
        <taxon>Legionella</taxon>
    </lineage>
</organism>
<dbReference type="InterPro" id="IPR047785">
    <property type="entry name" value="tRNA_MNMC2"/>
</dbReference>
<keyword evidence="1 10" id="KW-0963">Cytoplasm</keyword>
<evidence type="ECO:0000256" key="3">
    <source>
        <dbReference type="ARBA" id="ARBA00022630"/>
    </source>
</evidence>
<keyword evidence="5 10" id="KW-0949">S-adenosyl-L-methionine</keyword>
<proteinExistence type="inferred from homology"/>
<dbReference type="OrthoDB" id="9786494at2"/>
<keyword evidence="14" id="KW-1185">Reference proteome</keyword>
<dbReference type="InterPro" id="IPR029063">
    <property type="entry name" value="SAM-dependent_MTases_sf"/>
</dbReference>
<comment type="cofactor">
    <cofactor evidence="10">
        <name>FAD</name>
        <dbReference type="ChEBI" id="CHEBI:57692"/>
    </cofactor>
</comment>
<dbReference type="SUPFAM" id="SSF51971">
    <property type="entry name" value="Nucleotide-binding domain"/>
    <property type="match status" value="1"/>
</dbReference>
<evidence type="ECO:0000259" key="12">
    <source>
        <dbReference type="Pfam" id="PF05430"/>
    </source>
</evidence>
<comment type="subcellular location">
    <subcellularLocation>
        <location evidence="10">Cytoplasm</location>
    </subcellularLocation>
</comment>
<dbReference type="Gene3D" id="3.50.50.60">
    <property type="entry name" value="FAD/NAD(P)-binding domain"/>
    <property type="match status" value="1"/>
</dbReference>
<dbReference type="InterPro" id="IPR006076">
    <property type="entry name" value="FAD-dep_OxRdtase"/>
</dbReference>
<dbReference type="GO" id="GO:0032259">
    <property type="term" value="P:methylation"/>
    <property type="evidence" value="ECO:0007669"/>
    <property type="project" value="UniProtKB-KW"/>
</dbReference>
<evidence type="ECO:0000259" key="11">
    <source>
        <dbReference type="Pfam" id="PF01266"/>
    </source>
</evidence>
<dbReference type="GO" id="GO:0002097">
    <property type="term" value="P:tRNA wobble base modification"/>
    <property type="evidence" value="ECO:0007669"/>
    <property type="project" value="UniProtKB-UniRule"/>
</dbReference>
<comment type="catalytic activity">
    <reaction evidence="10">
        <text>5-aminomethyl-2-thiouridine(34) in tRNA + S-adenosyl-L-methionine = 5-methylaminomethyl-2-thiouridine(34) in tRNA + S-adenosyl-L-homocysteine + H(+)</text>
        <dbReference type="Rhea" id="RHEA:19569"/>
        <dbReference type="Rhea" id="RHEA-COMP:10195"/>
        <dbReference type="Rhea" id="RHEA-COMP:10197"/>
        <dbReference type="ChEBI" id="CHEBI:15378"/>
        <dbReference type="ChEBI" id="CHEBI:57856"/>
        <dbReference type="ChEBI" id="CHEBI:59789"/>
        <dbReference type="ChEBI" id="CHEBI:74454"/>
        <dbReference type="ChEBI" id="CHEBI:74455"/>
        <dbReference type="EC" id="2.1.1.61"/>
    </reaction>
</comment>
<evidence type="ECO:0000256" key="6">
    <source>
        <dbReference type="ARBA" id="ARBA00022694"/>
    </source>
</evidence>
<keyword evidence="4 10" id="KW-0808">Transferase</keyword>
<dbReference type="InterPro" id="IPR036188">
    <property type="entry name" value="FAD/NAD-bd_sf"/>
</dbReference>
<evidence type="ECO:0000313" key="13">
    <source>
        <dbReference type="EMBL" id="KTD55842.1"/>
    </source>
</evidence>
<evidence type="ECO:0000256" key="1">
    <source>
        <dbReference type="ARBA" id="ARBA00022490"/>
    </source>
</evidence>
<comment type="function">
    <text evidence="10">Catalyzes the last two steps in the biosynthesis of 5-methylaminomethyl-2-thiouridine (mnm(5)s(2)U) at the wobble position (U34) in tRNA. Catalyzes the FAD-dependent demodification of cmnm(5)s(2)U34 to nm(5)s(2)U34, followed by the transfer of a methyl group from S-adenosyl-L-methionine to nm(5)s(2)U34, to form mnm(5)s(2)U34.</text>
</comment>
<dbReference type="GO" id="GO:0005737">
    <property type="term" value="C:cytoplasm"/>
    <property type="evidence" value="ECO:0007669"/>
    <property type="project" value="UniProtKB-SubCell"/>
</dbReference>
<dbReference type="EC" id="1.5.-.-" evidence="10"/>
<accession>A0A0W0YGA7</accession>
<dbReference type="EMBL" id="LNYU01000085">
    <property type="protein sequence ID" value="KTD55842.1"/>
    <property type="molecule type" value="Genomic_DNA"/>
</dbReference>
<dbReference type="GO" id="GO:0004808">
    <property type="term" value="F:tRNA (5-methylaminomethyl-2-thiouridylate)(34)-methyltransferase activity"/>
    <property type="evidence" value="ECO:0007669"/>
    <property type="project" value="UniProtKB-EC"/>
</dbReference>
<dbReference type="GO" id="GO:0016645">
    <property type="term" value="F:oxidoreductase activity, acting on the CH-NH group of donors"/>
    <property type="evidence" value="ECO:0007669"/>
    <property type="project" value="InterPro"/>
</dbReference>
<dbReference type="PANTHER" id="PTHR13847:SF283">
    <property type="entry name" value="TRNA 5-METHYLAMINOMETHYL-2-THIOURIDINE BIOSYNTHESIS BIFUNCTIONAL PROTEIN MNMC"/>
    <property type="match status" value="1"/>
</dbReference>
<keyword evidence="7 10" id="KW-0274">FAD</keyword>
<dbReference type="PATRIC" id="fig|45074.5.peg.3644"/>
<evidence type="ECO:0000256" key="7">
    <source>
        <dbReference type="ARBA" id="ARBA00022827"/>
    </source>
</evidence>
<evidence type="ECO:0000256" key="10">
    <source>
        <dbReference type="HAMAP-Rule" id="MF_01102"/>
    </source>
</evidence>
<dbReference type="Pfam" id="PF05430">
    <property type="entry name" value="Methyltransf_30"/>
    <property type="match status" value="1"/>
</dbReference>
<sequence length="669" mass="74670">MSNFFVPIKKAELDWSGALPISIQYNDVYHSSDGGMEQSLYVFVHGNNLIQRWQSFPENTQRIFTIGETGFGVGLNFLLSWHLWEQYAPSSCRLHFISCEKHPLSLDDLVKSLALWPQLVKQAEQLIANYPILTPGYHHLSFCEGRVSLTLMLGDAFECYEQLLICGESELERELRASYIDAWYLDGFAPAKNKSMWSDSLIKAIAMLSKENTTFATYTAAGFVKKSLRHHGFMIEKRKGFGAKRHMICGRFIQPPEPITTKRHTPWHTGKPEKLFNKSAVIIGAGLAGCFTAFSLAKKGWKVTVIDELNEVGNGGSANQQAVLFPKLSAYSAPLTQFMLTAFLYAVRTYQFILNQTKLGELNGALLLAYNEKEKAAQESLRTWLLHYPELGMLIGQEQASELAGFSLSNSGLFIPLSGWMNSPALCQFLVNTKGVSLVTNTSVTDLKFDKCWIVDNLEAEVVILANGHKVNSFKETGYLPIKPIRGQMTAISSTQQSAQLKVPLCAEGHVLPARNDMHQVGATYELNSSIAKIKYEDDQTNLTKLKQLSSNNLWSDTVIGRWSGVRASTPDYLPLVGKVADAENFLKHYARLETNAKCWIPQAGPYYPGLYACAGFGSRGLTSIPLCAEWLASLINNELSFLPRSLQYALSPARFLRKNIIRAKVKID</sequence>
<dbReference type="EC" id="2.1.1.61" evidence="10"/>
<comment type="similarity">
    <text evidence="10">In the C-terminal section; belongs to the DAO family.</text>
</comment>
<evidence type="ECO:0000256" key="4">
    <source>
        <dbReference type="ARBA" id="ARBA00022679"/>
    </source>
</evidence>
<keyword evidence="2 10" id="KW-0489">Methyltransferase</keyword>
<keyword evidence="8 10" id="KW-0560">Oxidoreductase</keyword>
<dbReference type="GO" id="GO:0050660">
    <property type="term" value="F:flavin adenine dinucleotide binding"/>
    <property type="evidence" value="ECO:0007669"/>
    <property type="project" value="UniProtKB-UniRule"/>
</dbReference>
<evidence type="ECO:0000256" key="9">
    <source>
        <dbReference type="ARBA" id="ARBA00023268"/>
    </source>
</evidence>
<dbReference type="Gene3D" id="3.40.50.150">
    <property type="entry name" value="Vaccinia Virus protein VP39"/>
    <property type="match status" value="1"/>
</dbReference>
<evidence type="ECO:0000313" key="14">
    <source>
        <dbReference type="Proteomes" id="UP000054703"/>
    </source>
</evidence>
<dbReference type="InterPro" id="IPR017610">
    <property type="entry name" value="tRNA_S-uridine_synth_MnmC_C"/>
</dbReference>
<comment type="caution">
    <text evidence="13">The sequence shown here is derived from an EMBL/GenBank/DDBJ whole genome shotgun (WGS) entry which is preliminary data.</text>
</comment>
<dbReference type="InterPro" id="IPR008471">
    <property type="entry name" value="MnmC-like_methylTransf"/>
</dbReference>
<dbReference type="Pfam" id="PF01266">
    <property type="entry name" value="DAO"/>
    <property type="match status" value="1"/>
</dbReference>
<protein>
    <recommendedName>
        <fullName evidence="10">tRNA 5-methylaminomethyl-2-thiouridine biosynthesis bifunctional protein MnmC</fullName>
        <shortName evidence="10">tRNA mnm(5)s(2)U biosynthesis bifunctional protein</shortName>
    </recommendedName>
    <domain>
        <recommendedName>
            <fullName evidence="10">tRNA (mnm(5)s(2)U34)-methyltransferase</fullName>
            <ecNumber evidence="10">2.1.1.61</ecNumber>
        </recommendedName>
    </domain>
    <domain>
        <recommendedName>
            <fullName evidence="10">FAD-dependent cmnm(5)s(2)U34 oxidoreductase</fullName>
            <ecNumber evidence="10">1.5.-.-</ecNumber>
        </recommendedName>
    </domain>
</protein>
<dbReference type="NCBIfam" id="NF002481">
    <property type="entry name" value="PRK01747.1-2"/>
    <property type="match status" value="1"/>
</dbReference>
<feature type="region of interest" description="FAD-dependent cmnm(5)s(2)U34 oxidoreductase" evidence="10">
    <location>
        <begin position="283"/>
        <end position="669"/>
    </location>
</feature>
<evidence type="ECO:0000256" key="5">
    <source>
        <dbReference type="ARBA" id="ARBA00022691"/>
    </source>
</evidence>
<keyword evidence="6 10" id="KW-0819">tRNA processing</keyword>
<dbReference type="Proteomes" id="UP000054703">
    <property type="component" value="Unassembled WGS sequence"/>
</dbReference>
<reference evidence="13 14" key="1">
    <citation type="submission" date="2015-11" db="EMBL/GenBank/DDBJ databases">
        <title>Genomic analysis of 38 Legionella species identifies large and diverse effector repertoires.</title>
        <authorList>
            <person name="Burstein D."/>
            <person name="Amaro F."/>
            <person name="Zusman T."/>
            <person name="Lifshitz Z."/>
            <person name="Cohen O."/>
            <person name="Gilbert J.A."/>
            <person name="Pupko T."/>
            <person name="Shuman H.A."/>
            <person name="Segal G."/>
        </authorList>
    </citation>
    <scope>NUCLEOTIDE SEQUENCE [LARGE SCALE GENOMIC DNA]</scope>
    <source>
        <strain evidence="13 14">SC-63-C7</strain>
    </source>
</reference>
<dbReference type="HAMAP" id="MF_01102">
    <property type="entry name" value="MnmC"/>
    <property type="match status" value="1"/>
</dbReference>
<feature type="domain" description="FAD dependent oxidoreductase" evidence="11">
    <location>
        <begin position="280"/>
        <end position="635"/>
    </location>
</feature>